<organism evidence="2 3">
    <name type="scientific">Acaulospora morrowiae</name>
    <dbReference type="NCBI Taxonomy" id="94023"/>
    <lineage>
        <taxon>Eukaryota</taxon>
        <taxon>Fungi</taxon>
        <taxon>Fungi incertae sedis</taxon>
        <taxon>Mucoromycota</taxon>
        <taxon>Glomeromycotina</taxon>
        <taxon>Glomeromycetes</taxon>
        <taxon>Diversisporales</taxon>
        <taxon>Acaulosporaceae</taxon>
        <taxon>Acaulospora</taxon>
    </lineage>
</organism>
<evidence type="ECO:0000313" key="2">
    <source>
        <dbReference type="EMBL" id="CAG8752789.1"/>
    </source>
</evidence>
<protein>
    <submittedName>
        <fullName evidence="2">5436_t:CDS:1</fullName>
    </submittedName>
</protein>
<sequence length="59" mass="6388">LGTRLTILEQGEKSIFTNDISRSPVNPNDILASNIPDNTSNSSITSERIENSSDITPVD</sequence>
<gene>
    <name evidence="2" type="ORF">AMORRO_LOCUS15419</name>
</gene>
<name>A0A9N9IWD8_9GLOM</name>
<accession>A0A9N9IWD8</accession>
<comment type="caution">
    <text evidence="2">The sequence shown here is derived from an EMBL/GenBank/DDBJ whole genome shotgun (WGS) entry which is preliminary data.</text>
</comment>
<dbReference type="Proteomes" id="UP000789342">
    <property type="component" value="Unassembled WGS sequence"/>
</dbReference>
<evidence type="ECO:0000256" key="1">
    <source>
        <dbReference type="SAM" id="MobiDB-lite"/>
    </source>
</evidence>
<evidence type="ECO:0000313" key="3">
    <source>
        <dbReference type="Proteomes" id="UP000789342"/>
    </source>
</evidence>
<feature type="non-terminal residue" evidence="2">
    <location>
        <position position="59"/>
    </location>
</feature>
<feature type="region of interest" description="Disordered" evidence="1">
    <location>
        <begin position="27"/>
        <end position="59"/>
    </location>
</feature>
<feature type="compositionally biased region" description="Polar residues" evidence="1">
    <location>
        <begin position="35"/>
        <end position="59"/>
    </location>
</feature>
<keyword evidence="3" id="KW-1185">Reference proteome</keyword>
<reference evidence="2" key="1">
    <citation type="submission" date="2021-06" db="EMBL/GenBank/DDBJ databases">
        <authorList>
            <person name="Kallberg Y."/>
            <person name="Tangrot J."/>
            <person name="Rosling A."/>
        </authorList>
    </citation>
    <scope>NUCLEOTIDE SEQUENCE</scope>
    <source>
        <strain evidence="2">CL551</strain>
    </source>
</reference>
<dbReference type="AlphaFoldDB" id="A0A9N9IWD8"/>
<proteinExistence type="predicted"/>
<dbReference type="EMBL" id="CAJVPV010036195">
    <property type="protein sequence ID" value="CAG8752789.1"/>
    <property type="molecule type" value="Genomic_DNA"/>
</dbReference>
<feature type="non-terminal residue" evidence="2">
    <location>
        <position position="1"/>
    </location>
</feature>